<gene>
    <name evidence="1" type="ORF">V1477_009497</name>
</gene>
<evidence type="ECO:0000313" key="1">
    <source>
        <dbReference type="EMBL" id="KAL2741868.1"/>
    </source>
</evidence>
<reference evidence="1 2" key="1">
    <citation type="journal article" date="2024" name="Ann. Entomol. Soc. Am.">
        <title>Genomic analyses of the southern and eastern yellowjacket wasps (Hymenoptera: Vespidae) reveal evolutionary signatures of social life.</title>
        <authorList>
            <person name="Catto M.A."/>
            <person name="Caine P.B."/>
            <person name="Orr S.E."/>
            <person name="Hunt B.G."/>
            <person name="Goodisman M.A.D."/>
        </authorList>
    </citation>
    <scope>NUCLEOTIDE SEQUENCE [LARGE SCALE GENOMIC DNA]</scope>
    <source>
        <strain evidence="1">232</strain>
        <tissue evidence="1">Head and thorax</tissue>
    </source>
</reference>
<dbReference type="AlphaFoldDB" id="A0ABD2C9Y8"/>
<keyword evidence="2" id="KW-1185">Reference proteome</keyword>
<comment type="caution">
    <text evidence="1">The sequence shown here is derived from an EMBL/GenBank/DDBJ whole genome shotgun (WGS) entry which is preliminary data.</text>
</comment>
<evidence type="ECO:0000313" key="2">
    <source>
        <dbReference type="Proteomes" id="UP001607303"/>
    </source>
</evidence>
<accession>A0ABD2C9Y8</accession>
<dbReference type="Proteomes" id="UP001607303">
    <property type="component" value="Unassembled WGS sequence"/>
</dbReference>
<sequence length="127" mass="14005">MDETIFCKNRKERSHSQGDACSLQDFDISHVFPTKVPPRGGCCFRKQSNGATSSPDGFKPPNAKIAAPCVSAFGNRLTHSSTIQHRSFDHHLSTTGRTFATNAGTQNCIYRSHDTYASILEILTRIC</sequence>
<proteinExistence type="predicted"/>
<protein>
    <submittedName>
        <fullName evidence="1">Uncharacterized protein</fullName>
    </submittedName>
</protein>
<name>A0ABD2C9Y8_VESMC</name>
<dbReference type="EMBL" id="JAYRBN010000058">
    <property type="protein sequence ID" value="KAL2741868.1"/>
    <property type="molecule type" value="Genomic_DNA"/>
</dbReference>
<organism evidence="1 2">
    <name type="scientific">Vespula maculifrons</name>
    <name type="common">Eastern yellow jacket</name>
    <name type="synonym">Wasp</name>
    <dbReference type="NCBI Taxonomy" id="7453"/>
    <lineage>
        <taxon>Eukaryota</taxon>
        <taxon>Metazoa</taxon>
        <taxon>Ecdysozoa</taxon>
        <taxon>Arthropoda</taxon>
        <taxon>Hexapoda</taxon>
        <taxon>Insecta</taxon>
        <taxon>Pterygota</taxon>
        <taxon>Neoptera</taxon>
        <taxon>Endopterygota</taxon>
        <taxon>Hymenoptera</taxon>
        <taxon>Apocrita</taxon>
        <taxon>Aculeata</taxon>
        <taxon>Vespoidea</taxon>
        <taxon>Vespidae</taxon>
        <taxon>Vespinae</taxon>
        <taxon>Vespula</taxon>
    </lineage>
</organism>